<evidence type="ECO:0000313" key="3">
    <source>
        <dbReference type="Proteomes" id="UP000095283"/>
    </source>
</evidence>
<dbReference type="SUPFAM" id="SSF47473">
    <property type="entry name" value="EF-hand"/>
    <property type="match status" value="1"/>
</dbReference>
<dbReference type="AlphaFoldDB" id="A0A1I7W717"/>
<dbReference type="Gene3D" id="1.10.238.10">
    <property type="entry name" value="EF-hand"/>
    <property type="match status" value="1"/>
</dbReference>
<feature type="transmembrane region" description="Helical" evidence="1">
    <location>
        <begin position="31"/>
        <end position="48"/>
    </location>
</feature>
<feature type="transmembrane region" description="Helical" evidence="1">
    <location>
        <begin position="97"/>
        <end position="115"/>
    </location>
</feature>
<keyword evidence="1" id="KW-0472">Membrane</keyword>
<reference evidence="4" key="1">
    <citation type="submission" date="2016-11" db="UniProtKB">
        <authorList>
            <consortium name="WormBaseParasite"/>
        </authorList>
    </citation>
    <scope>IDENTIFICATION</scope>
</reference>
<evidence type="ECO:0000256" key="1">
    <source>
        <dbReference type="SAM" id="Phobius"/>
    </source>
</evidence>
<dbReference type="GO" id="GO:0005509">
    <property type="term" value="F:calcium ion binding"/>
    <property type="evidence" value="ECO:0007669"/>
    <property type="project" value="InterPro"/>
</dbReference>
<sequence>MGQSPTEEELDAMFNAADQDHDGNIDFHGANYLYIHTSISIPIFIFLAKRDIWLNSMYHSQNPTQIAILSYDDKKKVIIYVLSAVISIERQAKTRRFYAENCLIIIISYFSILWIL</sequence>
<dbReference type="Proteomes" id="UP000095283">
    <property type="component" value="Unplaced"/>
</dbReference>
<name>A0A1I7W717_HETBA</name>
<dbReference type="PROSITE" id="PS50222">
    <property type="entry name" value="EF_HAND_2"/>
    <property type="match status" value="1"/>
</dbReference>
<evidence type="ECO:0000313" key="4">
    <source>
        <dbReference type="WBParaSite" id="Hba_00414"/>
    </source>
</evidence>
<proteinExistence type="predicted"/>
<keyword evidence="1" id="KW-0812">Transmembrane</keyword>
<accession>A0A1I7W717</accession>
<dbReference type="WBParaSite" id="Hba_00414">
    <property type="protein sequence ID" value="Hba_00414"/>
    <property type="gene ID" value="Hba_00414"/>
</dbReference>
<organism evidence="3 4">
    <name type="scientific">Heterorhabditis bacteriophora</name>
    <name type="common">Entomopathogenic nematode worm</name>
    <dbReference type="NCBI Taxonomy" id="37862"/>
    <lineage>
        <taxon>Eukaryota</taxon>
        <taxon>Metazoa</taxon>
        <taxon>Ecdysozoa</taxon>
        <taxon>Nematoda</taxon>
        <taxon>Chromadorea</taxon>
        <taxon>Rhabditida</taxon>
        <taxon>Rhabditina</taxon>
        <taxon>Rhabditomorpha</taxon>
        <taxon>Strongyloidea</taxon>
        <taxon>Heterorhabditidae</taxon>
        <taxon>Heterorhabditis</taxon>
    </lineage>
</organism>
<feature type="domain" description="EF-hand" evidence="2">
    <location>
        <begin position="5"/>
        <end position="40"/>
    </location>
</feature>
<dbReference type="InterPro" id="IPR002048">
    <property type="entry name" value="EF_hand_dom"/>
</dbReference>
<evidence type="ECO:0000259" key="2">
    <source>
        <dbReference type="PROSITE" id="PS50222"/>
    </source>
</evidence>
<dbReference type="InterPro" id="IPR011992">
    <property type="entry name" value="EF-hand-dom_pair"/>
</dbReference>
<keyword evidence="1" id="KW-1133">Transmembrane helix</keyword>
<keyword evidence="3" id="KW-1185">Reference proteome</keyword>
<protein>
    <submittedName>
        <fullName evidence="4">EF-hand domain-containing protein</fullName>
    </submittedName>
</protein>